<accession>K1WSG3</accession>
<dbReference type="OrthoDB" id="4540223at2759"/>
<keyword evidence="3" id="KW-1185">Reference proteome</keyword>
<name>K1WSG3_MARBU</name>
<sequence length="230" mass="26833">MLLLTRSICAILLALSFLLDRAHGWFFHGRELIGYRAVTEDQARFINDGNKLSTEEIYDKPGESLNQIGEGFYLYNDPSCGNEKPSENNWFCAIEADKEKMAKATKVWIQEFWTRWASDDESVELDLWAGDESLVKQYIRWELRRSPVRALRFSWIILNGWKPQMVIPNDTIRRNALQIWAQCYRTKEELYRYSSEIINWEAKWEINGEAGLPSVGSFSMVPDTFDPMVS</sequence>
<protein>
    <submittedName>
        <fullName evidence="2">Uncharacterized protein</fullName>
    </submittedName>
</protein>
<reference evidence="2 3" key="1">
    <citation type="journal article" date="2012" name="BMC Genomics">
        <title>Sequencing the genome of Marssonina brunnea reveals fungus-poplar co-evolution.</title>
        <authorList>
            <person name="Zhu S."/>
            <person name="Cao Y.-Z."/>
            <person name="Jiang C."/>
            <person name="Tan B.-Y."/>
            <person name="Wang Z."/>
            <person name="Feng S."/>
            <person name="Zhang L."/>
            <person name="Su X.-H."/>
            <person name="Brejova B."/>
            <person name="Vinar T."/>
            <person name="Xu M."/>
            <person name="Wang M.-X."/>
            <person name="Zhang S.-G."/>
            <person name="Huang M.-R."/>
            <person name="Wu R."/>
            <person name="Zhou Y."/>
        </authorList>
    </citation>
    <scope>NUCLEOTIDE SEQUENCE [LARGE SCALE GENOMIC DNA]</scope>
    <source>
        <strain evidence="2 3">MB_m1</strain>
    </source>
</reference>
<proteinExistence type="predicted"/>
<dbReference type="Pfam" id="PF19287">
    <property type="entry name" value="DUF5910"/>
    <property type="match status" value="1"/>
</dbReference>
<dbReference type="KEGG" id="mbe:MBM_06553"/>
<dbReference type="InterPro" id="IPR045564">
    <property type="entry name" value="DUF5910"/>
</dbReference>
<dbReference type="InParanoid" id="K1WSG3"/>
<keyword evidence="1" id="KW-0732">Signal</keyword>
<evidence type="ECO:0000256" key="1">
    <source>
        <dbReference type="SAM" id="SignalP"/>
    </source>
</evidence>
<organism evidence="2 3">
    <name type="scientific">Marssonina brunnea f. sp. multigermtubi (strain MB_m1)</name>
    <name type="common">Marssonina leaf spot fungus</name>
    <dbReference type="NCBI Taxonomy" id="1072389"/>
    <lineage>
        <taxon>Eukaryota</taxon>
        <taxon>Fungi</taxon>
        <taxon>Dikarya</taxon>
        <taxon>Ascomycota</taxon>
        <taxon>Pezizomycotina</taxon>
        <taxon>Leotiomycetes</taxon>
        <taxon>Helotiales</taxon>
        <taxon>Drepanopezizaceae</taxon>
        <taxon>Drepanopeziza</taxon>
    </lineage>
</organism>
<feature type="chain" id="PRO_5003852692" evidence="1">
    <location>
        <begin position="25"/>
        <end position="230"/>
    </location>
</feature>
<dbReference type="EMBL" id="JH921442">
    <property type="protein sequence ID" value="EKD15337.1"/>
    <property type="molecule type" value="Genomic_DNA"/>
</dbReference>
<feature type="signal peptide" evidence="1">
    <location>
        <begin position="1"/>
        <end position="24"/>
    </location>
</feature>
<evidence type="ECO:0000313" key="3">
    <source>
        <dbReference type="Proteomes" id="UP000006753"/>
    </source>
</evidence>
<gene>
    <name evidence="2" type="ORF">MBM_06553</name>
</gene>
<dbReference type="AlphaFoldDB" id="K1WSG3"/>
<evidence type="ECO:0000313" key="2">
    <source>
        <dbReference type="EMBL" id="EKD15337.1"/>
    </source>
</evidence>
<dbReference type="Proteomes" id="UP000006753">
    <property type="component" value="Unassembled WGS sequence"/>
</dbReference>
<dbReference type="eggNOG" id="ENOG502SUI0">
    <property type="taxonomic scope" value="Eukaryota"/>
</dbReference>
<dbReference type="HOGENOM" id="CLU_091777_0_0_1"/>